<accession>A0AA86SD27</accession>
<reference evidence="1" key="1">
    <citation type="submission" date="2023-10" db="EMBL/GenBank/DDBJ databases">
        <authorList>
            <person name="Domelevo Entfellner J.-B."/>
        </authorList>
    </citation>
    <scope>NUCLEOTIDE SEQUENCE</scope>
</reference>
<evidence type="ECO:0000313" key="1">
    <source>
        <dbReference type="EMBL" id="CAJ1952495.1"/>
    </source>
</evidence>
<dbReference type="Gramene" id="rna-AYBTSS11_LOCUS15325">
    <property type="protein sequence ID" value="CAJ1952495.1"/>
    <property type="gene ID" value="gene-AYBTSS11_LOCUS15325"/>
</dbReference>
<evidence type="ECO:0000313" key="2">
    <source>
        <dbReference type="Proteomes" id="UP001189624"/>
    </source>
</evidence>
<proteinExistence type="predicted"/>
<sequence length="85" mass="9693">MAKVRSGGGSDKRCRETVQRSNNNIEEEIISDTFNWCGSHSDIRVTSVTWVKQNMNTTRAGARGQPSWRGHIFPRLINTFKFKHG</sequence>
<keyword evidence="2" id="KW-1185">Reference proteome</keyword>
<organism evidence="1 2">
    <name type="scientific">Sphenostylis stenocarpa</name>
    <dbReference type="NCBI Taxonomy" id="92480"/>
    <lineage>
        <taxon>Eukaryota</taxon>
        <taxon>Viridiplantae</taxon>
        <taxon>Streptophyta</taxon>
        <taxon>Embryophyta</taxon>
        <taxon>Tracheophyta</taxon>
        <taxon>Spermatophyta</taxon>
        <taxon>Magnoliopsida</taxon>
        <taxon>eudicotyledons</taxon>
        <taxon>Gunneridae</taxon>
        <taxon>Pentapetalae</taxon>
        <taxon>rosids</taxon>
        <taxon>fabids</taxon>
        <taxon>Fabales</taxon>
        <taxon>Fabaceae</taxon>
        <taxon>Papilionoideae</taxon>
        <taxon>50 kb inversion clade</taxon>
        <taxon>NPAAA clade</taxon>
        <taxon>indigoferoid/millettioid clade</taxon>
        <taxon>Phaseoleae</taxon>
        <taxon>Sphenostylis</taxon>
    </lineage>
</organism>
<dbReference type="AlphaFoldDB" id="A0AA86SD27"/>
<protein>
    <submittedName>
        <fullName evidence="1">Uncharacterized protein</fullName>
    </submittedName>
</protein>
<dbReference type="EMBL" id="OY731401">
    <property type="protein sequence ID" value="CAJ1952495.1"/>
    <property type="molecule type" value="Genomic_DNA"/>
</dbReference>
<gene>
    <name evidence="1" type="ORF">AYBTSS11_LOCUS15325</name>
</gene>
<name>A0AA86SD27_9FABA</name>
<dbReference type="Proteomes" id="UP001189624">
    <property type="component" value="Chromosome 4"/>
</dbReference>